<sequence>MPTSNNKPSLPPLGFIAIDIHFHRPPGDPFNQQTWPFPLIRIQAEGSSESQVVTNDTYDDEFIDRFVQAGSKLAAQGCVGIITSCGFLAMAQPELSARLPTPIATSALLQLRSILPLLPSQKTVGILTYDDARLRDSHLANVGLSPDDIRRTDIKGAPPTGHLRRVIQDGAPYVHTDIERELVHTVKEMVAENPDIGAILLECTQMPPFAEAIQQAVQLPVYDVYTMACWFYSGLVRKTPAAWGRSEG</sequence>
<protein>
    <recommendedName>
        <fullName evidence="3">Aspartate/glutamate racemase family protein</fullName>
    </recommendedName>
</protein>
<gene>
    <name evidence="1" type="ORF">BDW59DRAFT_166620</name>
</gene>
<dbReference type="NCBIfam" id="NF005679">
    <property type="entry name" value="PRK07475.1"/>
    <property type="match status" value="1"/>
</dbReference>
<proteinExistence type="predicted"/>
<evidence type="ECO:0000313" key="2">
    <source>
        <dbReference type="Proteomes" id="UP001610335"/>
    </source>
</evidence>
<reference evidence="1 2" key="1">
    <citation type="submission" date="2024-07" db="EMBL/GenBank/DDBJ databases">
        <title>Section-level genome sequencing and comparative genomics of Aspergillus sections Usti and Cavernicolus.</title>
        <authorList>
            <consortium name="Lawrence Berkeley National Laboratory"/>
            <person name="Nybo J.L."/>
            <person name="Vesth T.C."/>
            <person name="Theobald S."/>
            <person name="Frisvad J.C."/>
            <person name="Larsen T.O."/>
            <person name="Kjaerboelling I."/>
            <person name="Rothschild-Mancinelli K."/>
            <person name="Lyhne E.K."/>
            <person name="Kogle M.E."/>
            <person name="Barry K."/>
            <person name="Clum A."/>
            <person name="Na H."/>
            <person name="Ledsgaard L."/>
            <person name="Lin J."/>
            <person name="Lipzen A."/>
            <person name="Kuo A."/>
            <person name="Riley R."/>
            <person name="Mondo S."/>
            <person name="LaButti K."/>
            <person name="Haridas S."/>
            <person name="Pangalinan J."/>
            <person name="Salamov A.A."/>
            <person name="Simmons B.A."/>
            <person name="Magnuson J.K."/>
            <person name="Chen J."/>
            <person name="Drula E."/>
            <person name="Henrissat B."/>
            <person name="Wiebenga A."/>
            <person name="Lubbers R.J."/>
            <person name="Gomes A.C."/>
            <person name="Makela M.R."/>
            <person name="Stajich J."/>
            <person name="Grigoriev I.V."/>
            <person name="Mortensen U.H."/>
            <person name="De vries R.P."/>
            <person name="Baker S.E."/>
            <person name="Andersen M.R."/>
        </authorList>
    </citation>
    <scope>NUCLEOTIDE SEQUENCE [LARGE SCALE GENOMIC DNA]</scope>
    <source>
        <strain evidence="1 2">CBS 600.67</strain>
    </source>
</reference>
<organism evidence="1 2">
    <name type="scientific">Aspergillus cavernicola</name>
    <dbReference type="NCBI Taxonomy" id="176166"/>
    <lineage>
        <taxon>Eukaryota</taxon>
        <taxon>Fungi</taxon>
        <taxon>Dikarya</taxon>
        <taxon>Ascomycota</taxon>
        <taxon>Pezizomycotina</taxon>
        <taxon>Eurotiomycetes</taxon>
        <taxon>Eurotiomycetidae</taxon>
        <taxon>Eurotiales</taxon>
        <taxon>Aspergillaceae</taxon>
        <taxon>Aspergillus</taxon>
        <taxon>Aspergillus subgen. Nidulantes</taxon>
    </lineage>
</organism>
<dbReference type="Proteomes" id="UP001610335">
    <property type="component" value="Unassembled WGS sequence"/>
</dbReference>
<evidence type="ECO:0000313" key="1">
    <source>
        <dbReference type="EMBL" id="KAL2815805.1"/>
    </source>
</evidence>
<evidence type="ECO:0008006" key="3">
    <source>
        <dbReference type="Google" id="ProtNLM"/>
    </source>
</evidence>
<keyword evidence="2" id="KW-1185">Reference proteome</keyword>
<name>A0ABR4HKG9_9EURO</name>
<comment type="caution">
    <text evidence="1">The sequence shown here is derived from an EMBL/GenBank/DDBJ whole genome shotgun (WGS) entry which is preliminary data.</text>
</comment>
<accession>A0ABR4HKG9</accession>
<dbReference type="EMBL" id="JBFXLS010000108">
    <property type="protein sequence ID" value="KAL2815805.1"/>
    <property type="molecule type" value="Genomic_DNA"/>
</dbReference>